<dbReference type="PRINTS" id="PR00146">
    <property type="entry name" value="DHPICSNTHASE"/>
</dbReference>
<dbReference type="SUPFAM" id="SSF51569">
    <property type="entry name" value="Aldolase"/>
    <property type="match status" value="1"/>
</dbReference>
<evidence type="ECO:0000256" key="10">
    <source>
        <dbReference type="ARBA" id="ARBA00044906"/>
    </source>
</evidence>
<reference evidence="11" key="1">
    <citation type="journal article" date="2023" name="IScience">
        <title>Live-bearing cockroach genome reveals convergent evolutionary mechanisms linked to viviparity in insects and beyond.</title>
        <authorList>
            <person name="Fouks B."/>
            <person name="Harrison M.C."/>
            <person name="Mikhailova A.A."/>
            <person name="Marchal E."/>
            <person name="English S."/>
            <person name="Carruthers M."/>
            <person name="Jennings E.C."/>
            <person name="Chiamaka E.L."/>
            <person name="Frigard R.A."/>
            <person name="Pippel M."/>
            <person name="Attardo G.M."/>
            <person name="Benoit J.B."/>
            <person name="Bornberg-Bauer E."/>
            <person name="Tobe S.S."/>
        </authorList>
    </citation>
    <scope>NUCLEOTIDE SEQUENCE</scope>
    <source>
        <strain evidence="11">Stay&amp;Tobe</strain>
    </source>
</reference>
<proteinExistence type="inferred from homology"/>
<dbReference type="PANTHER" id="PTHR12128">
    <property type="entry name" value="DIHYDRODIPICOLINATE SYNTHASE"/>
    <property type="match status" value="1"/>
</dbReference>
<comment type="caution">
    <text evidence="11">The sequence shown here is derived from an EMBL/GenBank/DDBJ whole genome shotgun (WGS) entry which is preliminary data.</text>
</comment>
<name>A0AAD8A4W5_DIPPU</name>
<dbReference type="InterPro" id="IPR002220">
    <property type="entry name" value="DapA-like"/>
</dbReference>
<organism evidence="11 12">
    <name type="scientific">Diploptera punctata</name>
    <name type="common">Pacific beetle cockroach</name>
    <dbReference type="NCBI Taxonomy" id="6984"/>
    <lineage>
        <taxon>Eukaryota</taxon>
        <taxon>Metazoa</taxon>
        <taxon>Ecdysozoa</taxon>
        <taxon>Arthropoda</taxon>
        <taxon>Hexapoda</taxon>
        <taxon>Insecta</taxon>
        <taxon>Pterygota</taxon>
        <taxon>Neoptera</taxon>
        <taxon>Polyneoptera</taxon>
        <taxon>Dictyoptera</taxon>
        <taxon>Blattodea</taxon>
        <taxon>Blaberoidea</taxon>
        <taxon>Blaberidae</taxon>
        <taxon>Diplopterinae</taxon>
        <taxon>Diploptera</taxon>
    </lineage>
</organism>
<comment type="subunit">
    <text evidence="4">Homotetramer.</text>
</comment>
<keyword evidence="7" id="KW-0456">Lyase</keyword>
<evidence type="ECO:0000313" key="11">
    <source>
        <dbReference type="EMBL" id="KAJ9592021.1"/>
    </source>
</evidence>
<dbReference type="SMART" id="SM01130">
    <property type="entry name" value="DHDPS"/>
    <property type="match status" value="1"/>
</dbReference>
<evidence type="ECO:0000256" key="8">
    <source>
        <dbReference type="ARBA" id="ARBA00023270"/>
    </source>
</evidence>
<dbReference type="PANTHER" id="PTHR12128:SF21">
    <property type="entry name" value="N-ACETYLNEURAMINATE LYASE"/>
    <property type="match status" value="1"/>
</dbReference>
<comment type="similarity">
    <text evidence="3">Belongs to the DapA family. NanA subfamily.</text>
</comment>
<accession>A0AAD8A4W5</accession>
<dbReference type="AlphaFoldDB" id="A0AAD8A4W5"/>
<dbReference type="EC" id="4.1.3.3" evidence="5"/>
<comment type="catalytic activity">
    <reaction evidence="10">
        <text>aceneuramate = aldehydo-N-acetyl-D-mannosamine + pyruvate</text>
        <dbReference type="Rhea" id="RHEA:23296"/>
        <dbReference type="ChEBI" id="CHEBI:15361"/>
        <dbReference type="ChEBI" id="CHEBI:17122"/>
        <dbReference type="ChEBI" id="CHEBI:173083"/>
        <dbReference type="EC" id="4.1.3.3"/>
    </reaction>
</comment>
<keyword evidence="9" id="KW-0119">Carbohydrate metabolism</keyword>
<evidence type="ECO:0000256" key="2">
    <source>
        <dbReference type="ARBA" id="ARBA00004878"/>
    </source>
</evidence>
<comment type="subcellular location">
    <subcellularLocation>
        <location evidence="1">Cytoplasm</location>
    </subcellularLocation>
</comment>
<reference evidence="11" key="2">
    <citation type="submission" date="2023-05" db="EMBL/GenBank/DDBJ databases">
        <authorList>
            <person name="Fouks B."/>
        </authorList>
    </citation>
    <scope>NUCLEOTIDE SEQUENCE</scope>
    <source>
        <strain evidence="11">Stay&amp;Tobe</strain>
        <tissue evidence="11">Testes</tissue>
    </source>
</reference>
<dbReference type="GO" id="GO:0008747">
    <property type="term" value="F:N-acetylneuraminate lyase activity"/>
    <property type="evidence" value="ECO:0007669"/>
    <property type="project" value="UniProtKB-EC"/>
</dbReference>
<keyword evidence="8" id="KW-0704">Schiff base</keyword>
<dbReference type="Proteomes" id="UP001233999">
    <property type="component" value="Unassembled WGS sequence"/>
</dbReference>
<dbReference type="Gene3D" id="3.20.20.70">
    <property type="entry name" value="Aldolase class I"/>
    <property type="match status" value="1"/>
</dbReference>
<evidence type="ECO:0000313" key="12">
    <source>
        <dbReference type="Proteomes" id="UP001233999"/>
    </source>
</evidence>
<evidence type="ECO:0000256" key="3">
    <source>
        <dbReference type="ARBA" id="ARBA00006324"/>
    </source>
</evidence>
<comment type="pathway">
    <text evidence="2">Amino-sugar metabolism; N-acetylneuraminate degradation.</text>
</comment>
<evidence type="ECO:0000256" key="5">
    <source>
        <dbReference type="ARBA" id="ARBA00012911"/>
    </source>
</evidence>
<dbReference type="GO" id="GO:0005737">
    <property type="term" value="C:cytoplasm"/>
    <property type="evidence" value="ECO:0007669"/>
    <property type="project" value="UniProtKB-SubCell"/>
</dbReference>
<evidence type="ECO:0000256" key="6">
    <source>
        <dbReference type="ARBA" id="ARBA00022490"/>
    </source>
</evidence>
<dbReference type="Pfam" id="PF00701">
    <property type="entry name" value="DHDPS"/>
    <property type="match status" value="1"/>
</dbReference>
<dbReference type="InterPro" id="IPR013785">
    <property type="entry name" value="Aldolase_TIM"/>
</dbReference>
<keyword evidence="12" id="KW-1185">Reference proteome</keyword>
<gene>
    <name evidence="11" type="ORF">L9F63_001460</name>
</gene>
<dbReference type="EMBL" id="JASPKZ010003850">
    <property type="protein sequence ID" value="KAJ9592021.1"/>
    <property type="molecule type" value="Genomic_DNA"/>
</dbReference>
<evidence type="ECO:0000256" key="1">
    <source>
        <dbReference type="ARBA" id="ARBA00004496"/>
    </source>
</evidence>
<sequence length="208" mass="22752">MKLNFRGLIAPVLTPMTNDGSYNILLGDIPRYAKFLASKGVNGILVNGTSGEGPSLTLAERKATTKAWVDAVKQTKQHLMVQVGGTCLKDVEELATHAENIGSDSLLCLPELFNKPATVEDLVRYLKIVGKAAPNTPLLYYHNPSYTGVRINMPQFLEAAASNIPTFAGIKFTDTNIDEGTQCLLVQKETCIFLGLRSGSCWCFHIRY</sequence>
<protein>
    <recommendedName>
        <fullName evidence="5">N-acetylneuraminate lyase</fullName>
        <ecNumber evidence="5">4.1.3.3</ecNumber>
    </recommendedName>
</protein>
<keyword evidence="6" id="KW-0963">Cytoplasm</keyword>
<evidence type="ECO:0000256" key="4">
    <source>
        <dbReference type="ARBA" id="ARBA00011881"/>
    </source>
</evidence>
<evidence type="ECO:0000256" key="9">
    <source>
        <dbReference type="ARBA" id="ARBA00023277"/>
    </source>
</evidence>
<evidence type="ECO:0000256" key="7">
    <source>
        <dbReference type="ARBA" id="ARBA00023239"/>
    </source>
</evidence>